<reference evidence="12" key="1">
    <citation type="submission" date="2016-10" db="EMBL/GenBank/DDBJ databases">
        <authorList>
            <person name="Varghese N."/>
            <person name="Submissions S."/>
        </authorList>
    </citation>
    <scope>NUCLEOTIDE SEQUENCE [LARGE SCALE GENOMIC DNA]</scope>
    <source>
        <strain evidence="12">KPR-1</strain>
    </source>
</reference>
<gene>
    <name evidence="11" type="ORF">SAMN02910418_00797</name>
</gene>
<dbReference type="InterPro" id="IPR006314">
    <property type="entry name" value="Dyp_peroxidase"/>
</dbReference>
<dbReference type="GO" id="GO:0005829">
    <property type="term" value="C:cytosol"/>
    <property type="evidence" value="ECO:0007669"/>
    <property type="project" value="TreeGrafter"/>
</dbReference>
<dbReference type="GO" id="GO:0046872">
    <property type="term" value="F:metal ion binding"/>
    <property type="evidence" value="ECO:0007669"/>
    <property type="project" value="UniProtKB-KW"/>
</dbReference>
<feature type="domain" description="Dyp-type peroxidase N-terminal" evidence="9">
    <location>
        <begin position="48"/>
        <end position="187"/>
    </location>
</feature>
<dbReference type="PANTHER" id="PTHR30521:SF4">
    <property type="entry name" value="DEFERROCHELATASE"/>
    <property type="match status" value="1"/>
</dbReference>
<dbReference type="NCBIfam" id="TIGR01413">
    <property type="entry name" value="Dyp_perox_fam"/>
    <property type="match status" value="1"/>
</dbReference>
<keyword evidence="12" id="KW-1185">Reference proteome</keyword>
<dbReference type="PROSITE" id="PS51318">
    <property type="entry name" value="TAT"/>
    <property type="match status" value="1"/>
</dbReference>
<sequence length="388" mass="42169">MTTSRREVLLGAGGAALGAAAMWGLGTLEAIAPEDVGRARISCHGAHQAGIATPPQGFLALTAFDLTEGTDVEGARRLLRLWTEDIERLTTGEPTITDTEPELAQLPASLTITVGFGPGFYDKLGLRRPSWLKQLPPYPIDQLDEAFVGGDIALQVCSNDPITTAHAARVMAKEATVYATPRWSQYGSRNAPGVTTATMRNHFGQLDGTRNPDPAEEPNLIFRDDGTSSMVVRRIHMNLDTWDELDLPARDIVLGRRQSTGAPLTGEKEFDEPDMAAKNSIGFPVIDVAAHIRRARTDDGSQRILRRPYNYVDLPRAGQISNVGLVFIAFQADLEHQYLPLQAQLAELDLLNQWTTPIGSAVFAIPRGFRPGEILGEAELAVAAQSDR</sequence>
<evidence type="ECO:0000256" key="2">
    <source>
        <dbReference type="ARBA" id="ARBA00022559"/>
    </source>
</evidence>
<dbReference type="OrthoDB" id="9781066at2"/>
<organism evidence="11 12">
    <name type="scientific">Bowdeniella nasicola</name>
    <dbReference type="NCBI Taxonomy" id="208480"/>
    <lineage>
        <taxon>Bacteria</taxon>
        <taxon>Bacillati</taxon>
        <taxon>Actinomycetota</taxon>
        <taxon>Actinomycetes</taxon>
        <taxon>Actinomycetales</taxon>
        <taxon>Actinomycetaceae</taxon>
        <taxon>Bowdeniella</taxon>
    </lineage>
</organism>
<dbReference type="AlphaFoldDB" id="A0A1H3Y0J8"/>
<keyword evidence="2 11" id="KW-0575">Peroxidase</keyword>
<dbReference type="GO" id="GO:0020037">
    <property type="term" value="F:heme binding"/>
    <property type="evidence" value="ECO:0007669"/>
    <property type="project" value="InterPro"/>
</dbReference>
<evidence type="ECO:0000256" key="1">
    <source>
        <dbReference type="ARBA" id="ARBA00001970"/>
    </source>
</evidence>
<dbReference type="Pfam" id="PF20628">
    <property type="entry name" value="Dyp_perox_C"/>
    <property type="match status" value="1"/>
</dbReference>
<feature type="domain" description="Dyp-type peroxidase C-terminal" evidence="10">
    <location>
        <begin position="199"/>
        <end position="368"/>
    </location>
</feature>
<keyword evidence="7" id="KW-0408">Iron</keyword>
<evidence type="ECO:0000259" key="9">
    <source>
        <dbReference type="Pfam" id="PF04261"/>
    </source>
</evidence>
<evidence type="ECO:0000256" key="3">
    <source>
        <dbReference type="ARBA" id="ARBA00022617"/>
    </source>
</evidence>
<keyword evidence="5" id="KW-0732">Signal</keyword>
<evidence type="ECO:0000256" key="8">
    <source>
        <dbReference type="ARBA" id="ARBA00025737"/>
    </source>
</evidence>
<dbReference type="EMBL" id="FNQV01000004">
    <property type="protein sequence ID" value="SEA04384.1"/>
    <property type="molecule type" value="Genomic_DNA"/>
</dbReference>
<evidence type="ECO:0000313" key="12">
    <source>
        <dbReference type="Proteomes" id="UP000199288"/>
    </source>
</evidence>
<dbReference type="RefSeq" id="WP_092562453.1">
    <property type="nucleotide sequence ID" value="NZ_FNQV01000004.1"/>
</dbReference>
<dbReference type="Proteomes" id="UP000199288">
    <property type="component" value="Unassembled WGS sequence"/>
</dbReference>
<dbReference type="InterPro" id="IPR011008">
    <property type="entry name" value="Dimeric_a/b-barrel"/>
</dbReference>
<dbReference type="GO" id="GO:0004601">
    <property type="term" value="F:peroxidase activity"/>
    <property type="evidence" value="ECO:0007669"/>
    <property type="project" value="UniProtKB-KW"/>
</dbReference>
<protein>
    <submittedName>
        <fullName evidence="11">Dye decolorizing peroxidase</fullName>
    </submittedName>
</protein>
<keyword evidence="3" id="KW-0349">Heme</keyword>
<proteinExistence type="inferred from homology"/>
<dbReference type="SUPFAM" id="SSF54909">
    <property type="entry name" value="Dimeric alpha+beta barrel"/>
    <property type="match status" value="1"/>
</dbReference>
<dbReference type="PROSITE" id="PS51404">
    <property type="entry name" value="DYP_PEROXIDASE"/>
    <property type="match status" value="1"/>
</dbReference>
<evidence type="ECO:0000259" key="10">
    <source>
        <dbReference type="Pfam" id="PF20628"/>
    </source>
</evidence>
<evidence type="ECO:0000256" key="6">
    <source>
        <dbReference type="ARBA" id="ARBA00023002"/>
    </source>
</evidence>
<dbReference type="InterPro" id="IPR048327">
    <property type="entry name" value="Dyp_perox_N"/>
</dbReference>
<keyword evidence="6" id="KW-0560">Oxidoreductase</keyword>
<evidence type="ECO:0000313" key="11">
    <source>
        <dbReference type="EMBL" id="SEA04384.1"/>
    </source>
</evidence>
<evidence type="ECO:0000256" key="7">
    <source>
        <dbReference type="ARBA" id="ARBA00023004"/>
    </source>
</evidence>
<comment type="similarity">
    <text evidence="8">Belongs to the DyP-type peroxidase family.</text>
</comment>
<evidence type="ECO:0000256" key="4">
    <source>
        <dbReference type="ARBA" id="ARBA00022723"/>
    </source>
</evidence>
<comment type="cofactor">
    <cofactor evidence="1">
        <name>heme b</name>
        <dbReference type="ChEBI" id="CHEBI:60344"/>
    </cofactor>
</comment>
<accession>A0A1H3Y0J8</accession>
<dbReference type="Pfam" id="PF04261">
    <property type="entry name" value="Dyp_perox_N"/>
    <property type="match status" value="1"/>
</dbReference>
<keyword evidence="4" id="KW-0479">Metal-binding</keyword>
<dbReference type="InterPro" id="IPR048328">
    <property type="entry name" value="Dyp_perox_C"/>
</dbReference>
<name>A0A1H3Y0J8_9ACTO</name>
<dbReference type="InterPro" id="IPR006311">
    <property type="entry name" value="TAT_signal"/>
</dbReference>
<evidence type="ECO:0000256" key="5">
    <source>
        <dbReference type="ARBA" id="ARBA00022729"/>
    </source>
</evidence>
<dbReference type="PANTHER" id="PTHR30521">
    <property type="entry name" value="DEFERROCHELATASE/PEROXIDASE"/>
    <property type="match status" value="1"/>
</dbReference>